<dbReference type="EMBL" id="CP157743">
    <property type="protein sequence ID" value="XBS21472.1"/>
    <property type="molecule type" value="Genomic_DNA"/>
</dbReference>
<accession>A0AAU7NWU1</accession>
<dbReference type="Pfam" id="PF01925">
    <property type="entry name" value="TauE"/>
    <property type="match status" value="1"/>
</dbReference>
<evidence type="ECO:0000256" key="2">
    <source>
        <dbReference type="ARBA" id="ARBA00009142"/>
    </source>
</evidence>
<keyword evidence="4 6" id="KW-1133">Transmembrane helix</keyword>
<evidence type="ECO:0000256" key="5">
    <source>
        <dbReference type="ARBA" id="ARBA00023136"/>
    </source>
</evidence>
<keyword evidence="3 6" id="KW-0812">Transmembrane</keyword>
<dbReference type="RefSeq" id="WP_349432136.1">
    <property type="nucleotide sequence ID" value="NZ_CP157743.1"/>
</dbReference>
<evidence type="ECO:0000313" key="8">
    <source>
        <dbReference type="Proteomes" id="UP001225378"/>
    </source>
</evidence>
<dbReference type="InterPro" id="IPR002781">
    <property type="entry name" value="TM_pro_TauE-like"/>
</dbReference>
<keyword evidence="8" id="KW-1185">Reference proteome</keyword>
<dbReference type="PANTHER" id="PTHR43483">
    <property type="entry name" value="MEMBRANE TRANSPORTER PROTEIN HI_0806-RELATED"/>
    <property type="match status" value="1"/>
</dbReference>
<evidence type="ECO:0000256" key="4">
    <source>
        <dbReference type="ARBA" id="ARBA00022989"/>
    </source>
</evidence>
<sequence>MTEIFLFSLLLGTVSGLVAGLLGLGGGLVIVPLLAWLFSAHQFNSELIMIMAVATSLATIVPTAIVAVSSHHRKRAVVWRRVAKLTPGIIVGAAIGALFADWVSDGILRVMFVVYLLYVAGMMVMQVRPVFTLHLRLSWLDYLAGGVIGMISSLLGIGGGTMTVPYLLGQRLEMKNAVAVSSACGLPIAVAGTLSYAWLGWEHAVVPDGSLGYVYLPAFFGIVASSVLTAPLGVKLAHQLPAQRLKRYFAIILFIMAVKMMV</sequence>
<dbReference type="AlphaFoldDB" id="A0AAU7NWU1"/>
<feature type="transmembrane region" description="Helical" evidence="6">
    <location>
        <begin position="177"/>
        <end position="199"/>
    </location>
</feature>
<evidence type="ECO:0000313" key="7">
    <source>
        <dbReference type="EMBL" id="XBS21472.1"/>
    </source>
</evidence>
<keyword evidence="6" id="KW-1003">Cell membrane</keyword>
<proteinExistence type="inferred from homology"/>
<organism evidence="7 8">
    <name type="scientific">Methylomarinum roseum</name>
    <dbReference type="NCBI Taxonomy" id="3067653"/>
    <lineage>
        <taxon>Bacteria</taxon>
        <taxon>Pseudomonadati</taxon>
        <taxon>Pseudomonadota</taxon>
        <taxon>Gammaproteobacteria</taxon>
        <taxon>Methylococcales</taxon>
        <taxon>Methylococcaceae</taxon>
        <taxon>Methylomarinum</taxon>
    </lineage>
</organism>
<protein>
    <recommendedName>
        <fullName evidence="6">Probable membrane transporter protein</fullName>
    </recommendedName>
</protein>
<dbReference type="KEGG" id="mech:Q9L42_004930"/>
<comment type="subcellular location">
    <subcellularLocation>
        <location evidence="6">Cell membrane</location>
        <topology evidence="6">Multi-pass membrane protein</topology>
    </subcellularLocation>
    <subcellularLocation>
        <location evidence="1">Membrane</location>
        <topology evidence="1">Multi-pass membrane protein</topology>
    </subcellularLocation>
</comment>
<dbReference type="GO" id="GO:0005886">
    <property type="term" value="C:plasma membrane"/>
    <property type="evidence" value="ECO:0007669"/>
    <property type="project" value="UniProtKB-SubCell"/>
</dbReference>
<gene>
    <name evidence="7" type="ORF">Q9L42_004930</name>
</gene>
<dbReference type="PANTHER" id="PTHR43483:SF3">
    <property type="entry name" value="MEMBRANE TRANSPORTER PROTEIN HI_0806-RELATED"/>
    <property type="match status" value="1"/>
</dbReference>
<evidence type="ECO:0000256" key="1">
    <source>
        <dbReference type="ARBA" id="ARBA00004141"/>
    </source>
</evidence>
<evidence type="ECO:0000256" key="6">
    <source>
        <dbReference type="RuleBase" id="RU363041"/>
    </source>
</evidence>
<comment type="similarity">
    <text evidence="2 6">Belongs to the 4-toluene sulfonate uptake permease (TSUP) (TC 2.A.102) family.</text>
</comment>
<evidence type="ECO:0000256" key="3">
    <source>
        <dbReference type="ARBA" id="ARBA00022692"/>
    </source>
</evidence>
<feature type="transmembrane region" description="Helical" evidence="6">
    <location>
        <begin position="211"/>
        <end position="233"/>
    </location>
</feature>
<feature type="transmembrane region" description="Helical" evidence="6">
    <location>
        <begin position="47"/>
        <end position="70"/>
    </location>
</feature>
<feature type="transmembrane region" description="Helical" evidence="6">
    <location>
        <begin position="7"/>
        <end position="35"/>
    </location>
</feature>
<feature type="transmembrane region" description="Helical" evidence="6">
    <location>
        <begin position="106"/>
        <end position="127"/>
    </location>
</feature>
<keyword evidence="5 6" id="KW-0472">Membrane</keyword>
<dbReference type="Proteomes" id="UP001225378">
    <property type="component" value="Chromosome"/>
</dbReference>
<name>A0AAU7NWU1_9GAMM</name>
<reference evidence="7 8" key="1">
    <citation type="journal article" date="2024" name="Microbiology">
        <title>Methylomarinum rosea sp. nov., a novel halophilic methanotrophic bacterium from the hypersaline Lake Elton.</title>
        <authorList>
            <person name="Suleimanov R.Z."/>
            <person name="Oshkin I.Y."/>
            <person name="Danilova O.V."/>
            <person name="Suzina N.E."/>
            <person name="Dedysh S.N."/>
        </authorList>
    </citation>
    <scope>NUCLEOTIDE SEQUENCE [LARGE SCALE GENOMIC DNA]</scope>
    <source>
        <strain evidence="7 8">Ch1-1</strain>
    </source>
</reference>